<gene>
    <name evidence="3" type="ORF">A3K89_17845</name>
</gene>
<evidence type="ECO:0000259" key="1">
    <source>
        <dbReference type="PROSITE" id="PS51707"/>
    </source>
</evidence>
<protein>
    <submittedName>
        <fullName evidence="3">Adenylate cyclase</fullName>
    </submittedName>
</protein>
<sequence length="482" mass="52221">MASIQTEREDKFDADADFVFPSLTDLAPKGGSIDVSEVQLVSSYYDTADLDLLRRGITLRRRRGDADTGWHAKVPADKARTEIRLPLGTGEDAVVPDELADLLVGAALGKPLVPVATLTSLRRVHVVTGAGGAVLAEVADDSVSADVPGAPGSVWRELEVELGPAGSEKTLDKAAKVLKSAGATRSASSSKLHRALTTRPARPSSTPIGVVAAYLDEQAQAIFAGDVYLRRGLDPIHSTRVAIRRYRSTLRVFADLFDDEQAERFDEELSWYAGLLGEVRDRQVQRARFSAAVHALPEELVLGPVASRIENDLLAEQIRSRAIVTTELDGDRYRDLLTTLTAWSQKLPLVDGAEDVGEKSLTKLARKASKKVGRRIDQAIELGDDEALHKARKAAKRARYAAELMQPILGKKDAKAEIKKFKHVQEVLGEHQDSVVAAQTLQKLGRVAGVTPGENGFTFGLLYAREMQAAEAARAEVSDLSL</sequence>
<proteinExistence type="predicted"/>
<name>A0A177YKM6_9NOCA</name>
<feature type="domain" description="CYTH" evidence="1">
    <location>
        <begin position="5"/>
        <end position="199"/>
    </location>
</feature>
<reference evidence="3 4" key="1">
    <citation type="submission" date="2016-03" db="EMBL/GenBank/DDBJ databases">
        <title>Genome sequence of Rhodococcus kyotonensis KB10.</title>
        <authorList>
            <person name="Jeong H."/>
            <person name="Hong C.E."/>
            <person name="Jo S.H."/>
            <person name="Park J.M."/>
        </authorList>
    </citation>
    <scope>NUCLEOTIDE SEQUENCE [LARGE SCALE GENOMIC DNA]</scope>
    <source>
        <strain evidence="3 4">KB10</strain>
    </source>
</reference>
<dbReference type="PANTHER" id="PTHR39339">
    <property type="entry name" value="SLR1444 PROTEIN"/>
    <property type="match status" value="1"/>
</dbReference>
<dbReference type="Proteomes" id="UP000077519">
    <property type="component" value="Unassembled WGS sequence"/>
</dbReference>
<dbReference type="SMART" id="SM01118">
    <property type="entry name" value="CYTH"/>
    <property type="match status" value="1"/>
</dbReference>
<dbReference type="Gene3D" id="1.40.20.10">
    <property type="entry name" value="CHAD domain"/>
    <property type="match status" value="1"/>
</dbReference>
<comment type="caution">
    <text evidence="3">The sequence shown here is derived from an EMBL/GenBank/DDBJ whole genome shotgun (WGS) entry which is preliminary data.</text>
</comment>
<feature type="domain" description="CHAD" evidence="2">
    <location>
        <begin position="204"/>
        <end position="482"/>
    </location>
</feature>
<dbReference type="InterPro" id="IPR033469">
    <property type="entry name" value="CYTH-like_dom_sf"/>
</dbReference>
<dbReference type="PANTHER" id="PTHR39339:SF1">
    <property type="entry name" value="CHAD DOMAIN-CONTAINING PROTEIN"/>
    <property type="match status" value="1"/>
</dbReference>
<dbReference type="PROSITE" id="PS51707">
    <property type="entry name" value="CYTH"/>
    <property type="match status" value="1"/>
</dbReference>
<dbReference type="Pfam" id="PF05235">
    <property type="entry name" value="CHAD"/>
    <property type="match status" value="1"/>
</dbReference>
<organism evidence="3 4">
    <name type="scientific">Rhodococcoides kyotonense</name>
    <dbReference type="NCBI Taxonomy" id="398843"/>
    <lineage>
        <taxon>Bacteria</taxon>
        <taxon>Bacillati</taxon>
        <taxon>Actinomycetota</taxon>
        <taxon>Actinomycetes</taxon>
        <taxon>Mycobacteriales</taxon>
        <taxon>Nocardiaceae</taxon>
        <taxon>Rhodococcoides</taxon>
    </lineage>
</organism>
<evidence type="ECO:0000313" key="4">
    <source>
        <dbReference type="Proteomes" id="UP000077519"/>
    </source>
</evidence>
<dbReference type="SUPFAM" id="SSF55154">
    <property type="entry name" value="CYTH-like phosphatases"/>
    <property type="match status" value="1"/>
</dbReference>
<dbReference type="Pfam" id="PF01928">
    <property type="entry name" value="CYTH"/>
    <property type="match status" value="1"/>
</dbReference>
<dbReference type="AlphaFoldDB" id="A0A177YKM6"/>
<dbReference type="SMART" id="SM00880">
    <property type="entry name" value="CHAD"/>
    <property type="match status" value="1"/>
</dbReference>
<dbReference type="CDD" id="cd07374">
    <property type="entry name" value="CYTH-like_Pase"/>
    <property type="match status" value="1"/>
</dbReference>
<evidence type="ECO:0000313" key="3">
    <source>
        <dbReference type="EMBL" id="OAK56063.1"/>
    </source>
</evidence>
<dbReference type="InterPro" id="IPR023577">
    <property type="entry name" value="CYTH_domain"/>
</dbReference>
<keyword evidence="4" id="KW-1185">Reference proteome</keyword>
<dbReference type="EMBL" id="LVHI01000006">
    <property type="protein sequence ID" value="OAK56063.1"/>
    <property type="molecule type" value="Genomic_DNA"/>
</dbReference>
<evidence type="ECO:0000259" key="2">
    <source>
        <dbReference type="PROSITE" id="PS51708"/>
    </source>
</evidence>
<dbReference type="InterPro" id="IPR007899">
    <property type="entry name" value="CHAD_dom"/>
</dbReference>
<accession>A0A177YKM6</accession>
<dbReference type="InterPro" id="IPR038186">
    <property type="entry name" value="CHAD_dom_sf"/>
</dbReference>
<dbReference type="RefSeq" id="WP_068422765.1">
    <property type="nucleotide sequence ID" value="NZ_LVHI01000006.1"/>
</dbReference>
<dbReference type="PROSITE" id="PS51708">
    <property type="entry name" value="CHAD"/>
    <property type="match status" value="1"/>
</dbReference>
<dbReference type="Gene3D" id="2.40.320.10">
    <property type="entry name" value="Hypothetical Protein Pfu-838710-001"/>
    <property type="match status" value="1"/>
</dbReference>